<dbReference type="Proteomes" id="UP000694892">
    <property type="component" value="Chromosome 4L"/>
</dbReference>
<dbReference type="AlphaFoldDB" id="A0A974HNN4"/>
<proteinExistence type="predicted"/>
<accession>A0A974HNN4</accession>
<dbReference type="EMBL" id="CM004472">
    <property type="protein sequence ID" value="OCT84273.1"/>
    <property type="molecule type" value="Genomic_DNA"/>
</dbReference>
<organism evidence="1 2">
    <name type="scientific">Xenopus laevis</name>
    <name type="common">African clawed frog</name>
    <dbReference type="NCBI Taxonomy" id="8355"/>
    <lineage>
        <taxon>Eukaryota</taxon>
        <taxon>Metazoa</taxon>
        <taxon>Chordata</taxon>
        <taxon>Craniata</taxon>
        <taxon>Vertebrata</taxon>
        <taxon>Euteleostomi</taxon>
        <taxon>Amphibia</taxon>
        <taxon>Batrachia</taxon>
        <taxon>Anura</taxon>
        <taxon>Pipoidea</taxon>
        <taxon>Pipidae</taxon>
        <taxon>Xenopodinae</taxon>
        <taxon>Xenopus</taxon>
        <taxon>Xenopus</taxon>
    </lineage>
</organism>
<protein>
    <submittedName>
        <fullName evidence="1">Uncharacterized protein</fullName>
    </submittedName>
</protein>
<name>A0A974HNN4_XENLA</name>
<evidence type="ECO:0000313" key="1">
    <source>
        <dbReference type="EMBL" id="OCT84273.1"/>
    </source>
</evidence>
<reference evidence="2" key="1">
    <citation type="journal article" date="2016" name="Nature">
        <title>Genome evolution in the allotetraploid frog Xenopus laevis.</title>
        <authorList>
            <person name="Session A.M."/>
            <person name="Uno Y."/>
            <person name="Kwon T."/>
            <person name="Chapman J.A."/>
            <person name="Toyoda A."/>
            <person name="Takahashi S."/>
            <person name="Fukui A."/>
            <person name="Hikosaka A."/>
            <person name="Suzuki A."/>
            <person name="Kondo M."/>
            <person name="van Heeringen S.J."/>
            <person name="Quigley I."/>
            <person name="Heinz S."/>
            <person name="Ogino H."/>
            <person name="Ochi H."/>
            <person name="Hellsten U."/>
            <person name="Lyons J.B."/>
            <person name="Simakov O."/>
            <person name="Putnam N."/>
            <person name="Stites J."/>
            <person name="Kuroki Y."/>
            <person name="Tanaka T."/>
            <person name="Michiue T."/>
            <person name="Watanabe M."/>
            <person name="Bogdanovic O."/>
            <person name="Lister R."/>
            <person name="Georgiou G."/>
            <person name="Paranjpe S.S."/>
            <person name="van Kruijsbergen I."/>
            <person name="Shu S."/>
            <person name="Carlson J."/>
            <person name="Kinoshita T."/>
            <person name="Ohta Y."/>
            <person name="Mawaribuchi S."/>
            <person name="Jenkins J."/>
            <person name="Grimwood J."/>
            <person name="Schmutz J."/>
            <person name="Mitros T."/>
            <person name="Mozaffari S.V."/>
            <person name="Suzuki Y."/>
            <person name="Haramoto Y."/>
            <person name="Yamamoto T.S."/>
            <person name="Takagi C."/>
            <person name="Heald R."/>
            <person name="Miller K."/>
            <person name="Haudenschild C."/>
            <person name="Kitzman J."/>
            <person name="Nakayama T."/>
            <person name="Izutsu Y."/>
            <person name="Robert J."/>
            <person name="Fortriede J."/>
            <person name="Burns K."/>
            <person name="Lotay V."/>
            <person name="Karimi K."/>
            <person name="Yasuoka Y."/>
            <person name="Dichmann D.S."/>
            <person name="Flajnik M.F."/>
            <person name="Houston D.W."/>
            <person name="Shendure J."/>
            <person name="DuPasquier L."/>
            <person name="Vize P.D."/>
            <person name="Zorn A.M."/>
            <person name="Ito M."/>
            <person name="Marcotte E.M."/>
            <person name="Wallingford J.B."/>
            <person name="Ito Y."/>
            <person name="Asashima M."/>
            <person name="Ueno N."/>
            <person name="Matsuda Y."/>
            <person name="Veenstra G.J."/>
            <person name="Fujiyama A."/>
            <person name="Harland R.M."/>
            <person name="Taira M."/>
            <person name="Rokhsar D.S."/>
        </authorList>
    </citation>
    <scope>NUCLEOTIDE SEQUENCE [LARGE SCALE GENOMIC DNA]</scope>
    <source>
        <strain evidence="2">J</strain>
    </source>
</reference>
<evidence type="ECO:0000313" key="2">
    <source>
        <dbReference type="Proteomes" id="UP000694892"/>
    </source>
</evidence>
<gene>
    <name evidence="1" type="ORF">XELAEV_18022426mg</name>
</gene>
<sequence length="129" mass="14062">MEIDFLLATDSHNMIMGVHRGGQEGAVPPPGTVHISFHLFVHWPQLTVVSVAIPGRFFFCAAEFSFSSFPRCSLPLPCHGAAGSDRITSAVTERESSQGASDWPVAQIAAREKTKEGKPYLLQYAALYL</sequence>